<organism evidence="2 3">
    <name type="scientific">Paeniclostridium hominis</name>
    <dbReference type="NCBI Taxonomy" id="2764329"/>
    <lineage>
        <taxon>Bacteria</taxon>
        <taxon>Bacillati</taxon>
        <taxon>Bacillota</taxon>
        <taxon>Clostridia</taxon>
        <taxon>Peptostreptococcales</taxon>
        <taxon>Peptostreptococcaceae</taxon>
        <taxon>Paeniclostridium</taxon>
    </lineage>
</organism>
<evidence type="ECO:0000259" key="1">
    <source>
        <dbReference type="SMART" id="SM00382"/>
    </source>
</evidence>
<dbReference type="InterPro" id="IPR027417">
    <property type="entry name" value="P-loop_NTPase"/>
</dbReference>
<proteinExistence type="predicted"/>
<name>A0ABR7K1U8_9FIRM</name>
<dbReference type="RefSeq" id="WP_187005312.1">
    <property type="nucleotide sequence ID" value="NZ_JACRWD010000001.1"/>
</dbReference>
<dbReference type="Proteomes" id="UP000611796">
    <property type="component" value="Unassembled WGS sequence"/>
</dbReference>
<comment type="caution">
    <text evidence="2">The sequence shown here is derived from an EMBL/GenBank/DDBJ whole genome shotgun (WGS) entry which is preliminary data.</text>
</comment>
<dbReference type="PANTHER" id="PTHR37291:SF1">
    <property type="entry name" value="TYPE IV METHYL-DIRECTED RESTRICTION ENZYME ECOKMCRB SUBUNIT"/>
    <property type="match status" value="1"/>
</dbReference>
<evidence type="ECO:0000313" key="2">
    <source>
        <dbReference type="EMBL" id="MBC6002987.1"/>
    </source>
</evidence>
<dbReference type="SUPFAM" id="SSF52540">
    <property type="entry name" value="P-loop containing nucleoside triphosphate hydrolases"/>
    <property type="match status" value="1"/>
</dbReference>
<evidence type="ECO:0000313" key="3">
    <source>
        <dbReference type="Proteomes" id="UP000611796"/>
    </source>
</evidence>
<dbReference type="SMART" id="SM00382">
    <property type="entry name" value="AAA"/>
    <property type="match status" value="1"/>
</dbReference>
<dbReference type="EMBL" id="JACRWD010000001">
    <property type="protein sequence ID" value="MBC6002987.1"/>
    <property type="molecule type" value="Genomic_DNA"/>
</dbReference>
<dbReference type="InterPro" id="IPR003593">
    <property type="entry name" value="AAA+_ATPase"/>
</dbReference>
<sequence>MNIEGIIEKAKEYEFDQKLIEEAEIKRQSFIKKFPLEKIKDLKIEEYALQKDNAPDKYKETMIYYLERKNILAGIGGGNSSKFHIYMNKEGKYCKGRSKNKEILEGEALEQEFAKLKNDIYNSIILAKEDKIEEVLKINTPLWNMVLLKLLCIYVPEKFISLLSSEFIIPLAQDLGLDDKFDINSDNIILLNYEATKVLKKQDIFKNWNYEKLGKFIYTLYNKPEKKSNYWMLGSTYDEKGSKALEFIKKNKIAIGCFKHDISDYIDDNEELEKFIDKNNEPKSKDPLLKFLKIRKGDIVALKACYTQGPRENSVGMIRIDAIGKVTEDPINGYEFDEDLVHTLPVEWITTESKVYEKITYLKAISQVRNKEVLNRVFKNIENKSNQDTNNVNYEEINDNKNIIFYGPPGTGKTYNVVNKALEIIDKEYYKDLLNSDSDDNRIKIVDEFNKLMAKGQIAFCTFHQSYGYEEFIEGLKSDGKGSFVCEDGVLKEIATRASYSGIIDKSSNALDLNSKKEIVKKNIKDKEKFDFKGKDKYVLIIDEINRGNISKIFGELLTLLEEDKRITKENQVTCKLTYTKDDFSLPPNLYIIGTMNTADRSIALMDIALRRRFNFIEIIPDESLLEPIEDIDLSKLLEIVNKRIEYFYDRDHMIGHAYFKSIETIDDLSDCLKYKIIPLLQEYFYDDFEKIGLILGGIGEREEDDYIVYKEEIEVENLFKSGVIGELSNKNIYKIKSDIGTKEIKNIYEM</sequence>
<dbReference type="Pfam" id="PF07728">
    <property type="entry name" value="AAA_5"/>
    <property type="match status" value="1"/>
</dbReference>
<dbReference type="Gene3D" id="3.40.50.300">
    <property type="entry name" value="P-loop containing nucleotide triphosphate hydrolases"/>
    <property type="match status" value="1"/>
</dbReference>
<keyword evidence="3" id="KW-1185">Reference proteome</keyword>
<feature type="domain" description="AAA+ ATPase" evidence="1">
    <location>
        <begin position="399"/>
        <end position="624"/>
    </location>
</feature>
<dbReference type="PANTHER" id="PTHR37291">
    <property type="entry name" value="5-METHYLCYTOSINE-SPECIFIC RESTRICTION ENZYME B"/>
    <property type="match status" value="1"/>
</dbReference>
<accession>A0ABR7K1U8</accession>
<gene>
    <name evidence="2" type="ORF">H8891_04155</name>
</gene>
<protein>
    <submittedName>
        <fullName evidence="2">AAA family ATPase</fullName>
    </submittedName>
</protein>
<dbReference type="InterPro" id="IPR011704">
    <property type="entry name" value="ATPase_dyneun-rel_AAA"/>
</dbReference>
<dbReference type="InterPro" id="IPR052934">
    <property type="entry name" value="Methyl-DNA_Rec/Restrict_Enz"/>
</dbReference>
<reference evidence="2 3" key="1">
    <citation type="submission" date="2020-08" db="EMBL/GenBank/DDBJ databases">
        <authorList>
            <person name="Liu C."/>
            <person name="Sun Q."/>
        </authorList>
    </citation>
    <scope>NUCLEOTIDE SEQUENCE [LARGE SCALE GENOMIC DNA]</scope>
    <source>
        <strain evidence="2 3">NSJ-45</strain>
    </source>
</reference>